<evidence type="ECO:0000313" key="2">
    <source>
        <dbReference type="EMBL" id="KAL0636061.1"/>
    </source>
</evidence>
<sequence length="571" mass="64108">MSNRAGKSIKPSPNTSKITSFFKPAQRATASHDTNTVNAASSQRLLDHDHPGASTTGDLSLPKSSRGSQTSPHQTRIIPSSDGEEDSEDSDGLEDPQKMFGRARRKNFAADPAAKKDRPKPPAHVAPAVPKAMAPPSYKFSLDNLVAEKAKSVALDQEILRSRALFEEANKEYMDNSVSNSDKPVSESMLEDAFGEGTAKRLLAALNRKDAWRIDMSWHFYEMHKDHQRPRKNPFPKQALGGGWDAGLASVRSRQQNFLSGFVRDMAMIDSLLSERVYIWMLDELCLEIREDLAYAYFSVLCTLPRRIIEGIVTEQRVSQMFGLLGARDDALNIGKQIVLVKAEMMVRLALDVRIAREAEVRSSIEDSLAQLFENIPEEKWPEISQQIALNLVGTVPDAPYRLRVLNALPVSTPRTHLFRRRLALSYNFDDPSYLTHPYVNLVRISRFSDLLMKPKFKIDRNTDYSDLQSLVSIMDIAIDDGPTTGNAGKNDAEVDVLVEDLRNMFSRIHDTNAQNLARTEAKDTIERLVFRLRFAVRIKDKTNLVVETNNGPEWVGGDGKLQSKLPWGRC</sequence>
<feature type="region of interest" description="Disordered" evidence="1">
    <location>
        <begin position="1"/>
        <end position="134"/>
    </location>
</feature>
<feature type="compositionally biased region" description="Polar residues" evidence="1">
    <location>
        <begin position="28"/>
        <end position="44"/>
    </location>
</feature>
<feature type="compositionally biased region" description="Polar residues" evidence="1">
    <location>
        <begin position="53"/>
        <end position="78"/>
    </location>
</feature>
<accession>A0ABR3GJJ1</accession>
<evidence type="ECO:0000256" key="1">
    <source>
        <dbReference type="SAM" id="MobiDB-lite"/>
    </source>
</evidence>
<feature type="compositionally biased region" description="Acidic residues" evidence="1">
    <location>
        <begin position="82"/>
        <end position="94"/>
    </location>
</feature>
<evidence type="ECO:0000313" key="3">
    <source>
        <dbReference type="Proteomes" id="UP001447188"/>
    </source>
</evidence>
<reference evidence="2 3" key="1">
    <citation type="submission" date="2024-02" db="EMBL/GenBank/DDBJ databases">
        <title>Discinaceae phylogenomics.</title>
        <authorList>
            <person name="Dirks A.C."/>
            <person name="James T.Y."/>
        </authorList>
    </citation>
    <scope>NUCLEOTIDE SEQUENCE [LARGE SCALE GENOMIC DNA]</scope>
    <source>
        <strain evidence="2 3">ACD0624</strain>
    </source>
</reference>
<comment type="caution">
    <text evidence="2">The sequence shown here is derived from an EMBL/GenBank/DDBJ whole genome shotgun (WGS) entry which is preliminary data.</text>
</comment>
<name>A0ABR3GJJ1_9PEZI</name>
<keyword evidence="3" id="KW-1185">Reference proteome</keyword>
<gene>
    <name evidence="2" type="ORF">Q9L58_004967</name>
</gene>
<dbReference type="EMBL" id="JBBBZM010000057">
    <property type="protein sequence ID" value="KAL0636061.1"/>
    <property type="molecule type" value="Genomic_DNA"/>
</dbReference>
<feature type="compositionally biased region" description="Polar residues" evidence="1">
    <location>
        <begin position="1"/>
        <end position="19"/>
    </location>
</feature>
<protein>
    <submittedName>
        <fullName evidence="2">Uncharacterized protein</fullName>
    </submittedName>
</protein>
<feature type="compositionally biased region" description="Low complexity" evidence="1">
    <location>
        <begin position="123"/>
        <end position="134"/>
    </location>
</feature>
<proteinExistence type="predicted"/>
<organism evidence="2 3">
    <name type="scientific">Discina gigas</name>
    <dbReference type="NCBI Taxonomy" id="1032678"/>
    <lineage>
        <taxon>Eukaryota</taxon>
        <taxon>Fungi</taxon>
        <taxon>Dikarya</taxon>
        <taxon>Ascomycota</taxon>
        <taxon>Pezizomycotina</taxon>
        <taxon>Pezizomycetes</taxon>
        <taxon>Pezizales</taxon>
        <taxon>Discinaceae</taxon>
        <taxon>Discina</taxon>
    </lineage>
</organism>
<dbReference type="Proteomes" id="UP001447188">
    <property type="component" value="Unassembled WGS sequence"/>
</dbReference>